<evidence type="ECO:0000259" key="1">
    <source>
        <dbReference type="Pfam" id="PF06985"/>
    </source>
</evidence>
<sequence length="670" mass="74800">MSRYWYQSLPPIQEVGRTPPFTRLMTLAAGNTPDPLCCSLAVINVENPPPYEALSYVWGRNTAGSPMWCNGIAITITSNLDGALRNLRLPTQARRLWVDAVCIDQENIEERNRQVQYMRLIYKHASRVIVWLGHRTVGVEQAFDLARRIAQLRDQELRGRGPSSGLADQAILNAVIETASAAGQAAAEYLSELFDREYFVRSWCAQEVVASAWCIGRCDGLEMDFFDLISAAPFVIARRGLILPGKPLEFWNSIYLARHPTTAPSLVREVEGSQGKLLTLLASMRDFKATDPRDKVFSVLGISDEGLEPILAITQIMSTRESRTLKFFRRSAIGLANRLNAIGPGVDVGRNPALKPDYNKDLVEVYRDLTRFLIRRSPRTLDVLSHVQHADDPSQSFFPSWVPKWFQPRSASVLTVGMYLAGFCDGHFRYFAITHDSPLRGPSLQPNSLQLDGFRVDQIIKVGEVMVFGLHETIPVESIWNQIFDVPMIPRSGLPYRNGEPLDEAFCMTLMAGVLGGVLGVVPDIMLLGSSPHTIPDYERQSKANIRAFLLESSGFALVSAPENFTGSQAEPSGGISDNFIRPAKMFSYNRRVYLTRKGFIGIGPKVMRPGDEVCVLFGGRMPFIVRPMDGHHVFIGDTYLHDNDIMWGNATKAAMSHRAGINVETFEFR</sequence>
<proteinExistence type="predicted"/>
<dbReference type="EMBL" id="JAGHQM010000065">
    <property type="protein sequence ID" value="KAH0565728.1"/>
    <property type="molecule type" value="Genomic_DNA"/>
</dbReference>
<name>A0A9P8RTM6_9PEZI</name>
<organism evidence="2 3">
    <name type="scientific">Trichoglossum hirsutum</name>
    <dbReference type="NCBI Taxonomy" id="265104"/>
    <lineage>
        <taxon>Eukaryota</taxon>
        <taxon>Fungi</taxon>
        <taxon>Dikarya</taxon>
        <taxon>Ascomycota</taxon>
        <taxon>Pezizomycotina</taxon>
        <taxon>Geoglossomycetes</taxon>
        <taxon>Geoglossales</taxon>
        <taxon>Geoglossaceae</taxon>
        <taxon>Trichoglossum</taxon>
    </lineage>
</organism>
<comment type="caution">
    <text evidence="2">The sequence shown here is derived from an EMBL/GenBank/DDBJ whole genome shotgun (WGS) entry which is preliminary data.</text>
</comment>
<feature type="domain" description="Heterokaryon incompatibility" evidence="1">
    <location>
        <begin position="51"/>
        <end position="207"/>
    </location>
</feature>
<dbReference type="InterPro" id="IPR010730">
    <property type="entry name" value="HET"/>
</dbReference>
<gene>
    <name evidence="2" type="ORF">GP486_000870</name>
</gene>
<dbReference type="Pfam" id="PF06985">
    <property type="entry name" value="HET"/>
    <property type="match status" value="1"/>
</dbReference>
<dbReference type="Proteomes" id="UP000750711">
    <property type="component" value="Unassembled WGS sequence"/>
</dbReference>
<dbReference type="AlphaFoldDB" id="A0A9P8RTM6"/>
<evidence type="ECO:0000313" key="2">
    <source>
        <dbReference type="EMBL" id="KAH0565728.1"/>
    </source>
</evidence>
<dbReference type="InterPro" id="IPR052895">
    <property type="entry name" value="HetReg/Transcr_Mod"/>
</dbReference>
<dbReference type="Pfam" id="PF26639">
    <property type="entry name" value="Het-6_barrel"/>
    <property type="match status" value="1"/>
</dbReference>
<dbReference type="PANTHER" id="PTHR24148">
    <property type="entry name" value="ANKYRIN REPEAT DOMAIN-CONTAINING PROTEIN 39 HOMOLOG-RELATED"/>
    <property type="match status" value="1"/>
</dbReference>
<dbReference type="PANTHER" id="PTHR24148:SF64">
    <property type="entry name" value="HETEROKARYON INCOMPATIBILITY DOMAIN-CONTAINING PROTEIN"/>
    <property type="match status" value="1"/>
</dbReference>
<evidence type="ECO:0000313" key="3">
    <source>
        <dbReference type="Proteomes" id="UP000750711"/>
    </source>
</evidence>
<reference evidence="2" key="1">
    <citation type="submission" date="2021-03" db="EMBL/GenBank/DDBJ databases">
        <title>Comparative genomics and phylogenomic investigation of the class Geoglossomycetes provide insights into ecological specialization and systematics.</title>
        <authorList>
            <person name="Melie T."/>
            <person name="Pirro S."/>
            <person name="Miller A.N."/>
            <person name="Quandt A."/>
        </authorList>
    </citation>
    <scope>NUCLEOTIDE SEQUENCE</scope>
    <source>
        <strain evidence="2">CAQ_001_2017</strain>
    </source>
</reference>
<keyword evidence="3" id="KW-1185">Reference proteome</keyword>
<accession>A0A9P8RTM6</accession>
<protein>
    <recommendedName>
        <fullName evidence="1">Heterokaryon incompatibility domain-containing protein</fullName>
    </recommendedName>
</protein>